<reference evidence="1 2" key="1">
    <citation type="submission" date="2020-03" db="EMBL/GenBank/DDBJ databases">
        <title>Leucobacter sp. nov., isolated from beetles.</title>
        <authorList>
            <person name="Hyun D.-W."/>
            <person name="Bae J.-W."/>
        </authorList>
    </citation>
    <scope>NUCLEOTIDE SEQUENCE [LARGE SCALE GENOMIC DNA]</scope>
    <source>
        <strain evidence="1 2">HDW9A</strain>
    </source>
</reference>
<keyword evidence="2" id="KW-1185">Reference proteome</keyword>
<evidence type="ECO:0000313" key="2">
    <source>
        <dbReference type="Proteomes" id="UP000503441"/>
    </source>
</evidence>
<protein>
    <submittedName>
        <fullName evidence="1">Uncharacterized protein</fullName>
    </submittedName>
</protein>
<proteinExistence type="predicted"/>
<sequence>MTISIPVATPRFWWRAPASQLRAWVSSDPDVDDGGRSRWDDRDQQRWILIAEVVADVGDALANGGWETDDENDLYGFVNIDRDSSSLTATELKIISSWFRHAEAVRVDPWFDSLTNGRHRLWATLPHFAERQVPICSDALSYANPSDAEVLSATWPSLYVTDLEQLAALEWFDDTDPLNRAFVSSVRTAATGVFPPKL</sequence>
<gene>
    <name evidence="1" type="ORF">G7066_00685</name>
</gene>
<dbReference type="Proteomes" id="UP000503441">
    <property type="component" value="Chromosome"/>
</dbReference>
<evidence type="ECO:0000313" key="1">
    <source>
        <dbReference type="EMBL" id="QIM17595.1"/>
    </source>
</evidence>
<dbReference type="RefSeq" id="WP_166328284.1">
    <property type="nucleotide sequence ID" value="NZ_CP049933.1"/>
</dbReference>
<name>A0ABX6JXU0_9MICO</name>
<organism evidence="1 2">
    <name type="scientific">Leucobacter coleopterorum</name>
    <dbReference type="NCBI Taxonomy" id="2714933"/>
    <lineage>
        <taxon>Bacteria</taxon>
        <taxon>Bacillati</taxon>
        <taxon>Actinomycetota</taxon>
        <taxon>Actinomycetes</taxon>
        <taxon>Micrococcales</taxon>
        <taxon>Microbacteriaceae</taxon>
        <taxon>Leucobacter</taxon>
    </lineage>
</organism>
<accession>A0ABX6JXU0</accession>
<dbReference type="EMBL" id="CP049933">
    <property type="protein sequence ID" value="QIM17595.1"/>
    <property type="molecule type" value="Genomic_DNA"/>
</dbReference>